<dbReference type="InterPro" id="IPR043750">
    <property type="entry name" value="DUF5695"/>
</dbReference>
<accession>A0ABU8PZX9</accession>
<name>A0ABU8PZX9_9SPHN</name>
<evidence type="ECO:0000313" key="1">
    <source>
        <dbReference type="EMBL" id="MEJ5093037.1"/>
    </source>
</evidence>
<dbReference type="EMBL" id="JBBGZA010000001">
    <property type="protein sequence ID" value="MEJ5093037.1"/>
    <property type="molecule type" value="Genomic_DNA"/>
</dbReference>
<sequence length="914" mass="100834">MHVLRTLPLVALLAAVPLVPVLQPAWSQEKPVKKAAKPIPRTAYQTAVFRMELRSDTGTLARLSPNAEPAFDFVPGARAAERAEDGYVHLGDLNLRLRTPGGAWQDFASSKKRAPLHKLAARPGTLAAADITASMGAGFPLKVERRWAIEGKAVALRFTLTNPGSTPIEIGGLGMPMVFDNIITDRELETAHAQASFVDPYIGRDAGYLQVTRLNGKGPALLVIPERGTPLEAYRPIAEARHAKPGDIFTDRSPRGQTSEGFYDWTVASKGFADKEWKNAGEQWNTPTSITLAPGETRTIGVRLVQAPSIRGIENTLVQQARPVAVGIPGYVVPTDMDASLFLKSSQPVIKVESEPAGALTATPAAPVNGWARYAVRASGWGRARLTITYADNSVQTVSYFITKPLEQAVADLGRFSTTRQWYDDKADPFRRGPSVMSYDREANRIVTQDARVWIAGLSDEGGAGAWVAAMMKQLDNPVPEEVAKLERMVNETVVGKLQVASGPQAGAVKKSLFYYEPGQHPGYYEESLNWKNWTAWTKKQSDDLGRSYNYPHVAAGHWVLYRLARNHTGLVKTHDWRWYLERAYQTTVAMMRDAPHYAQFGQMEGDVFVDILKDLKREGMAPEAAEMERLMKGRADHWKTLPYPFGSEMAWDSTGQPEVYAWMRYFGHQPQADETREVILAYDPAVPHWGYNGNARRYWDFLYGGKVPRIERQIHHYGSTLNAVPLFDAFRANPKDTHLLRVAYGGLMGGITNIDREGFSSAAFHSYPDMMQWDAYTGDYGMGFFGHAYATATYLVNDPTFGWLAYGGNLKQQGGTLHVEPKDSARTRLFVAPAGLWLTLEAGKIDAADYDPASGQVTLTLSSKERFTPAARLLVETTVAGARSYAIDGATVERGAYTIPLAGSGTRVTLTPR</sequence>
<reference evidence="1 2" key="1">
    <citation type="submission" date="2023-12" db="EMBL/GenBank/DDBJ databases">
        <title>Gut-associated functions are favored during microbiome assembly across C. elegans life.</title>
        <authorList>
            <person name="Zimmermann J."/>
        </authorList>
    </citation>
    <scope>NUCLEOTIDE SEQUENCE [LARGE SCALE GENOMIC DNA]</scope>
    <source>
        <strain evidence="1 2">JUb134</strain>
    </source>
</reference>
<keyword evidence="2" id="KW-1185">Reference proteome</keyword>
<dbReference type="RefSeq" id="WP_132883418.1">
    <property type="nucleotide sequence ID" value="NZ_JBBGZA010000001.1"/>
</dbReference>
<gene>
    <name evidence="1" type="ORF">WH159_00495</name>
</gene>
<dbReference type="Pfam" id="PF18951">
    <property type="entry name" value="DUF5695"/>
    <property type="match status" value="1"/>
</dbReference>
<proteinExistence type="predicted"/>
<organism evidence="1 2">
    <name type="scientific">Sphingomonas molluscorum</name>
    <dbReference type="NCBI Taxonomy" id="418184"/>
    <lineage>
        <taxon>Bacteria</taxon>
        <taxon>Pseudomonadati</taxon>
        <taxon>Pseudomonadota</taxon>
        <taxon>Alphaproteobacteria</taxon>
        <taxon>Sphingomonadales</taxon>
        <taxon>Sphingomonadaceae</taxon>
        <taxon>Sphingomonas</taxon>
    </lineage>
</organism>
<evidence type="ECO:0000313" key="2">
    <source>
        <dbReference type="Proteomes" id="UP001380365"/>
    </source>
</evidence>
<dbReference type="Proteomes" id="UP001380365">
    <property type="component" value="Unassembled WGS sequence"/>
</dbReference>
<protein>
    <submittedName>
        <fullName evidence="1">DUF5695 domain-containing protein</fullName>
    </submittedName>
</protein>
<comment type="caution">
    <text evidence="1">The sequence shown here is derived from an EMBL/GenBank/DDBJ whole genome shotgun (WGS) entry which is preliminary data.</text>
</comment>